<comment type="caution">
    <text evidence="2">The sequence shown here is derived from an EMBL/GenBank/DDBJ whole genome shotgun (WGS) entry which is preliminary data.</text>
</comment>
<name>A0AAV1ZZP3_9ARAC</name>
<keyword evidence="3" id="KW-1185">Reference proteome</keyword>
<evidence type="ECO:0000313" key="2">
    <source>
        <dbReference type="EMBL" id="CAL1276599.1"/>
    </source>
</evidence>
<dbReference type="AlphaFoldDB" id="A0AAV1ZZP3"/>
<reference evidence="2 3" key="1">
    <citation type="submission" date="2024-04" db="EMBL/GenBank/DDBJ databases">
        <authorList>
            <person name="Rising A."/>
            <person name="Reimegard J."/>
            <person name="Sonavane S."/>
            <person name="Akerstrom W."/>
            <person name="Nylinder S."/>
            <person name="Hedman E."/>
            <person name="Kallberg Y."/>
        </authorList>
    </citation>
    <scope>NUCLEOTIDE SEQUENCE [LARGE SCALE GENOMIC DNA]</scope>
</reference>
<accession>A0AAV1ZZP3</accession>
<evidence type="ECO:0000313" key="3">
    <source>
        <dbReference type="Proteomes" id="UP001497382"/>
    </source>
</evidence>
<evidence type="ECO:0000256" key="1">
    <source>
        <dbReference type="SAM" id="MobiDB-lite"/>
    </source>
</evidence>
<sequence length="322" mass="37241">MAPKYCPVKHKLVRSKLKKKVNLNAGQRKLFTADKSTQTDNSEYQYLFIKRIQLMPQVALKEQDLGKSTTKISQNQLYGKFFTSKNLVAFDVPKCLKGRRNTSCFKSRHKNSNDGKGLSSTSSSVFSEKPNARNKTEHIKSGLKVQSIRFDINITDKNQGTSKSKRCKQDYILILRNEDYPVYLKDIKAKQDFGEKNYWESHFKSFESIGIVMTCSLDSNFTTLDIYKELCRHITDPFVLISEKSSDGFLHWHMIWLTYNNTDDAKLLLLKYIQPVSNQFSIMCQQTWRLRNLLGHILKNPICVGVNGNLNFEKYVFSILNS</sequence>
<gene>
    <name evidence="2" type="ORF">LARSCL_LOCUS8754</name>
</gene>
<dbReference type="EMBL" id="CAXIEN010000095">
    <property type="protein sequence ID" value="CAL1276599.1"/>
    <property type="molecule type" value="Genomic_DNA"/>
</dbReference>
<feature type="region of interest" description="Disordered" evidence="1">
    <location>
        <begin position="104"/>
        <end position="137"/>
    </location>
</feature>
<protein>
    <submittedName>
        <fullName evidence="2">Uncharacterized protein</fullName>
    </submittedName>
</protein>
<proteinExistence type="predicted"/>
<dbReference type="Proteomes" id="UP001497382">
    <property type="component" value="Unassembled WGS sequence"/>
</dbReference>
<organism evidence="2 3">
    <name type="scientific">Larinioides sclopetarius</name>
    <dbReference type="NCBI Taxonomy" id="280406"/>
    <lineage>
        <taxon>Eukaryota</taxon>
        <taxon>Metazoa</taxon>
        <taxon>Ecdysozoa</taxon>
        <taxon>Arthropoda</taxon>
        <taxon>Chelicerata</taxon>
        <taxon>Arachnida</taxon>
        <taxon>Araneae</taxon>
        <taxon>Araneomorphae</taxon>
        <taxon>Entelegynae</taxon>
        <taxon>Araneoidea</taxon>
        <taxon>Araneidae</taxon>
        <taxon>Larinioides</taxon>
    </lineage>
</organism>